<evidence type="ECO:0000313" key="7">
    <source>
        <dbReference type="EMBL" id="OLP92009.1"/>
    </source>
</evidence>
<dbReference type="GO" id="GO:0140359">
    <property type="term" value="F:ABC-type transporter activity"/>
    <property type="evidence" value="ECO:0007669"/>
    <property type="project" value="InterPro"/>
</dbReference>
<sequence>MILMHQYANLLLVDWADKFWGKLSDWNSAKDGMMQLALCAQFLMYALMALFATAYRYYLTSMFVLLVRENERYTSNWLSDFSSYRLELTKGQDGADASNPDQRIQEDVQVFISSSVDLSVGAVNSLLQFFMFSMKTYTLSPQNVFGYEGLHFPGWLLWLAILYAGVSTYVTMMVSWRLEGLEGTNQWTEADFRFELVTVRQRAETIEEEEKEEE</sequence>
<accession>A0A1Q9DA65</accession>
<evidence type="ECO:0000256" key="1">
    <source>
        <dbReference type="ARBA" id="ARBA00022448"/>
    </source>
</evidence>
<dbReference type="GO" id="GO:0005524">
    <property type="term" value="F:ATP binding"/>
    <property type="evidence" value="ECO:0007669"/>
    <property type="project" value="InterPro"/>
</dbReference>
<dbReference type="PANTHER" id="PTHR11384">
    <property type="entry name" value="ATP-BINDING CASSETTE, SUB-FAMILY D MEMBER"/>
    <property type="match status" value="1"/>
</dbReference>
<keyword evidence="4 5" id="KW-0472">Membrane</keyword>
<evidence type="ECO:0000313" key="8">
    <source>
        <dbReference type="Proteomes" id="UP000186817"/>
    </source>
</evidence>
<feature type="transmembrane region" description="Helical" evidence="5">
    <location>
        <begin position="152"/>
        <end position="172"/>
    </location>
</feature>
<dbReference type="AlphaFoldDB" id="A0A1Q9DA65"/>
<keyword evidence="2 5" id="KW-0812">Transmembrane</keyword>
<dbReference type="InterPro" id="IPR011527">
    <property type="entry name" value="ABC1_TM_dom"/>
</dbReference>
<dbReference type="Proteomes" id="UP000186817">
    <property type="component" value="Unassembled WGS sequence"/>
</dbReference>
<dbReference type="Pfam" id="PF06472">
    <property type="entry name" value="ABC_membrane_2"/>
    <property type="match status" value="1"/>
</dbReference>
<keyword evidence="1" id="KW-0813">Transport</keyword>
<evidence type="ECO:0000259" key="6">
    <source>
        <dbReference type="Pfam" id="PF06472"/>
    </source>
</evidence>
<evidence type="ECO:0000256" key="3">
    <source>
        <dbReference type="ARBA" id="ARBA00022989"/>
    </source>
</evidence>
<keyword evidence="8" id="KW-1185">Reference proteome</keyword>
<comment type="caution">
    <text evidence="7">The sequence shown here is derived from an EMBL/GenBank/DDBJ whole genome shotgun (WGS) entry which is preliminary data.</text>
</comment>
<gene>
    <name evidence="7" type="ORF">AK812_SmicGene26224</name>
</gene>
<protein>
    <recommendedName>
        <fullName evidence="6">ABC transmembrane type-1 domain-containing protein</fullName>
    </recommendedName>
</protein>
<evidence type="ECO:0000256" key="2">
    <source>
        <dbReference type="ARBA" id="ARBA00022692"/>
    </source>
</evidence>
<feature type="domain" description="ABC transmembrane type-1" evidence="6">
    <location>
        <begin position="2"/>
        <end position="206"/>
    </location>
</feature>
<dbReference type="InterPro" id="IPR050835">
    <property type="entry name" value="ABC_transporter_sub-D"/>
</dbReference>
<evidence type="ECO:0000256" key="4">
    <source>
        <dbReference type="ARBA" id="ARBA00023136"/>
    </source>
</evidence>
<proteinExistence type="predicted"/>
<organism evidence="7 8">
    <name type="scientific">Symbiodinium microadriaticum</name>
    <name type="common">Dinoflagellate</name>
    <name type="synonym">Zooxanthella microadriatica</name>
    <dbReference type="NCBI Taxonomy" id="2951"/>
    <lineage>
        <taxon>Eukaryota</taxon>
        <taxon>Sar</taxon>
        <taxon>Alveolata</taxon>
        <taxon>Dinophyceae</taxon>
        <taxon>Suessiales</taxon>
        <taxon>Symbiodiniaceae</taxon>
        <taxon>Symbiodinium</taxon>
    </lineage>
</organism>
<reference evidence="7 8" key="1">
    <citation type="submission" date="2016-02" db="EMBL/GenBank/DDBJ databases">
        <title>Genome analysis of coral dinoflagellate symbionts highlights evolutionary adaptations to a symbiotic lifestyle.</title>
        <authorList>
            <person name="Aranda M."/>
            <person name="Li Y."/>
            <person name="Liew Y.J."/>
            <person name="Baumgarten S."/>
            <person name="Simakov O."/>
            <person name="Wilson M."/>
            <person name="Piel J."/>
            <person name="Ashoor H."/>
            <person name="Bougouffa S."/>
            <person name="Bajic V.B."/>
            <person name="Ryu T."/>
            <person name="Ravasi T."/>
            <person name="Bayer T."/>
            <person name="Micklem G."/>
            <person name="Kim H."/>
            <person name="Bhak J."/>
            <person name="Lajeunesse T.C."/>
            <person name="Voolstra C.R."/>
        </authorList>
    </citation>
    <scope>NUCLEOTIDE SEQUENCE [LARGE SCALE GENOMIC DNA]</scope>
    <source>
        <strain evidence="7 8">CCMP2467</strain>
    </source>
</reference>
<dbReference type="EMBL" id="LSRX01000638">
    <property type="protein sequence ID" value="OLP92009.1"/>
    <property type="molecule type" value="Genomic_DNA"/>
</dbReference>
<keyword evidence="3 5" id="KW-1133">Transmembrane helix</keyword>
<evidence type="ECO:0000256" key="5">
    <source>
        <dbReference type="SAM" id="Phobius"/>
    </source>
</evidence>
<dbReference type="GO" id="GO:0005886">
    <property type="term" value="C:plasma membrane"/>
    <property type="evidence" value="ECO:0007669"/>
    <property type="project" value="TreeGrafter"/>
</dbReference>
<name>A0A1Q9DA65_SYMMI</name>
<dbReference type="PANTHER" id="PTHR11384:SF59">
    <property type="entry name" value="LYSOSOMAL COBALAMIN TRANSPORTER ABCD4"/>
    <property type="match status" value="1"/>
</dbReference>
<feature type="transmembrane region" description="Helical" evidence="5">
    <location>
        <begin position="110"/>
        <end position="132"/>
    </location>
</feature>
<dbReference type="OrthoDB" id="425717at2759"/>
<feature type="transmembrane region" description="Helical" evidence="5">
    <location>
        <begin position="33"/>
        <end position="58"/>
    </location>
</feature>